<name>A0A1V0SGC8_9VIRU</name>
<proteinExistence type="predicted"/>
<sequence>MIDILKEMQIIKYNNFIVDNNKQNLQFIKINKNIIKQLDKNDLDKITNILLEYFKTNKIDFPYFRMFGYDIYELFNNIRNANNKYKFTNSEYKINEQKDMTLKLPITFTLDHKTCKYYLYEYNAEDYKKLDILTDYFVENSRLLCLRKYMKKNAIETWYNYDDIVKKTIFNTLVNKQEFNVENCKTYYQKLTHECSGEKASFYVLLEFLYNNNTTNIKILDGCAGYGDRLLSAMASNVAEYIGVEPNKLSHYGFNEMIKKFQPLCNKQNNYKVYLNGLPDVYDLFEEKYKHNYFDICHFSPPSFDSEIYSQDSEQSVKLYPTMEIWTTEWLYKTIKLLWKCLKPGGYFICQSILIDIINPFMYSKLKNSLYMGVISYSTMSGRNKPLWIWRKNTDLKITNDMYNLPDKKSVYQMIDKKYRDLYQKKKVALITSKKFFWFPKSINNLKNIAYDNNIKIVIKKFDEDKINPNKYSGCLLFSSWDYFNNIDKFLSLLESCKNIMINPYKTIKWNINKKYLLDLQKWNIDIIPTFIVNKSVDFNNYLTKYKKIVMKPLQGANSYNIFMSDNIDFLNDNKKNYDDEFIIQPFLEEAKIEYLMVFFNYEYSHHIIKKTIIDKDQPSRLNKVIINKGLPQDFIEIGKNILTTIKNNGYDTVYARIDGILYNNKFHVMEVELIEPNLFFNDVNKEIISNYFKTINDYIKS</sequence>
<dbReference type="SUPFAM" id="SSF53335">
    <property type="entry name" value="S-adenosyl-L-methionine-dependent methyltransferases"/>
    <property type="match status" value="1"/>
</dbReference>
<dbReference type="Gene3D" id="3.40.50.150">
    <property type="entry name" value="Vaccinia Virus protein VP39"/>
    <property type="match status" value="1"/>
</dbReference>
<dbReference type="InterPro" id="IPR029063">
    <property type="entry name" value="SAM-dependent_MTases_sf"/>
</dbReference>
<accession>A0A1V0SGC8</accession>
<gene>
    <name evidence="1" type="ORF">Hokovirus_3_4</name>
</gene>
<organism evidence="1">
    <name type="scientific">Hokovirus HKV1</name>
    <dbReference type="NCBI Taxonomy" id="1977638"/>
    <lineage>
        <taxon>Viruses</taxon>
        <taxon>Varidnaviria</taxon>
        <taxon>Bamfordvirae</taxon>
        <taxon>Nucleocytoviricota</taxon>
        <taxon>Megaviricetes</taxon>
        <taxon>Imitervirales</taxon>
        <taxon>Mimiviridae</taxon>
        <taxon>Klosneuvirinae</taxon>
        <taxon>Hokovirus</taxon>
    </lineage>
</organism>
<dbReference type="PANTHER" id="PTHR39217:SF1">
    <property type="entry name" value="GLUTATHIONE SYNTHETASE"/>
    <property type="match status" value="1"/>
</dbReference>
<dbReference type="EMBL" id="KY684105">
    <property type="protein sequence ID" value="ARF10731.1"/>
    <property type="molecule type" value="Genomic_DNA"/>
</dbReference>
<dbReference type="InterPro" id="IPR053191">
    <property type="entry name" value="DcsG_Biosynth_Enzyme"/>
</dbReference>
<dbReference type="SUPFAM" id="SSF56059">
    <property type="entry name" value="Glutathione synthetase ATP-binding domain-like"/>
    <property type="match status" value="1"/>
</dbReference>
<evidence type="ECO:0000313" key="1">
    <source>
        <dbReference type="EMBL" id="ARF10731.1"/>
    </source>
</evidence>
<protein>
    <submittedName>
        <fullName evidence="1">Glutathione synthase</fullName>
    </submittedName>
</protein>
<dbReference type="PANTHER" id="PTHR39217">
    <property type="match status" value="1"/>
</dbReference>
<reference evidence="1" key="1">
    <citation type="journal article" date="2017" name="Science">
        <title>Giant viruses with an expanded complement of translation system components.</title>
        <authorList>
            <person name="Schulz F."/>
            <person name="Yutin N."/>
            <person name="Ivanova N.N."/>
            <person name="Ortega D.R."/>
            <person name="Lee T.K."/>
            <person name="Vierheilig J."/>
            <person name="Daims H."/>
            <person name="Horn M."/>
            <person name="Wagner M."/>
            <person name="Jensen G.J."/>
            <person name="Kyrpides N.C."/>
            <person name="Koonin E.V."/>
            <person name="Woyke T."/>
        </authorList>
    </citation>
    <scope>NUCLEOTIDE SEQUENCE</scope>
    <source>
        <strain evidence="1">HKV1</strain>
    </source>
</reference>